<dbReference type="GO" id="GO:0006084">
    <property type="term" value="P:acetyl-CoA metabolic process"/>
    <property type="evidence" value="ECO:0007669"/>
    <property type="project" value="InterPro"/>
</dbReference>
<feature type="binding site" evidence="4">
    <location>
        <position position="275"/>
    </location>
    <ligand>
        <name>(3S)-3-hydroxy-3-methylglutaryl-CoA</name>
        <dbReference type="ChEBI" id="CHEBI:43074"/>
    </ligand>
</feature>
<proteinExistence type="inferred from homology"/>
<dbReference type="EC" id="2.3.3.10" evidence="7"/>
<feature type="binding site" evidence="4">
    <location>
        <position position="29"/>
    </location>
    <ligand>
        <name>(3S)-3-hydroxy-3-methylglutaryl-CoA</name>
        <dbReference type="ChEBI" id="CHEBI:43074"/>
    </ligand>
</feature>
<dbReference type="Gene3D" id="3.40.47.10">
    <property type="match status" value="2"/>
</dbReference>
<dbReference type="PANTHER" id="PTHR43323">
    <property type="entry name" value="3-HYDROXY-3-METHYLGLUTARYL COENZYME A SYNTHASE"/>
    <property type="match status" value="1"/>
</dbReference>
<feature type="binding site" evidence="4">
    <location>
        <position position="143"/>
    </location>
    <ligand>
        <name>(3S)-3-hydroxy-3-methylglutaryl-CoA</name>
        <dbReference type="ChEBI" id="CHEBI:43074"/>
    </ligand>
</feature>
<dbReference type="NCBIfam" id="TIGR01835">
    <property type="entry name" value="HMG-CoA-S_prok"/>
    <property type="match status" value="1"/>
</dbReference>
<evidence type="ECO:0000256" key="4">
    <source>
        <dbReference type="PIRSR" id="PIRSR611554-2"/>
    </source>
</evidence>
<keyword evidence="7" id="KW-0012">Acyltransferase</keyword>
<dbReference type="Proteomes" id="UP000501676">
    <property type="component" value="Chromosome"/>
</dbReference>
<dbReference type="RefSeq" id="WP_164824059.1">
    <property type="nucleotide sequence ID" value="NZ_CP049228.1"/>
</dbReference>
<feature type="domain" description="Hydroxymethylglutaryl-coenzyme A synthase N-terminal" evidence="5">
    <location>
        <begin position="2"/>
        <end position="164"/>
    </location>
</feature>
<dbReference type="InterPro" id="IPR013528">
    <property type="entry name" value="HMG_CoA_synth_N"/>
</dbReference>
<dbReference type="SUPFAM" id="SSF53901">
    <property type="entry name" value="Thiolase-like"/>
    <property type="match status" value="2"/>
</dbReference>
<feature type="domain" description="Hydroxymethylglutaryl-coenzyme A synthase C-terminal" evidence="6">
    <location>
        <begin position="261"/>
        <end position="339"/>
    </location>
</feature>
<dbReference type="AlphaFoldDB" id="A0A6G7B9M8"/>
<evidence type="ECO:0000259" key="5">
    <source>
        <dbReference type="Pfam" id="PF01154"/>
    </source>
</evidence>
<protein>
    <submittedName>
        <fullName evidence="7">Hydroxymethylglutaryl-CoA synthase</fullName>
        <ecNumber evidence="7">2.3.3.10</ecNumber>
    </submittedName>
</protein>
<feature type="active site" description="Proton donor/acceptor" evidence="3">
    <location>
        <position position="233"/>
    </location>
</feature>
<dbReference type="Pfam" id="PF01154">
    <property type="entry name" value="HMG_CoA_synt_N"/>
    <property type="match status" value="1"/>
</dbReference>
<gene>
    <name evidence="7" type="ORF">G6Z83_05360</name>
</gene>
<accession>A0A6G7B9M8</accession>
<organism evidence="7 8">
    <name type="scientific">Lactobacillus iners</name>
    <dbReference type="NCBI Taxonomy" id="147802"/>
    <lineage>
        <taxon>Bacteria</taxon>
        <taxon>Bacillati</taxon>
        <taxon>Bacillota</taxon>
        <taxon>Bacilli</taxon>
        <taxon>Lactobacillales</taxon>
        <taxon>Lactobacillaceae</taxon>
        <taxon>Lactobacillus</taxon>
    </lineage>
</organism>
<evidence type="ECO:0000313" key="7">
    <source>
        <dbReference type="EMBL" id="QIH24102.1"/>
    </source>
</evidence>
<dbReference type="InterPro" id="IPR016039">
    <property type="entry name" value="Thiolase-like"/>
</dbReference>
<comment type="similarity">
    <text evidence="1">Belongs to the thiolase-like superfamily. HMG-CoA synthase family.</text>
</comment>
<name>A0A6G7B9M8_9LACO</name>
<evidence type="ECO:0000256" key="1">
    <source>
        <dbReference type="ARBA" id="ARBA00007061"/>
    </source>
</evidence>
<dbReference type="Pfam" id="PF08540">
    <property type="entry name" value="HMG_CoA_synt_C"/>
    <property type="match status" value="1"/>
</dbReference>
<evidence type="ECO:0000313" key="8">
    <source>
        <dbReference type="Proteomes" id="UP000501676"/>
    </source>
</evidence>
<evidence type="ECO:0000256" key="3">
    <source>
        <dbReference type="PIRSR" id="PIRSR611554-1"/>
    </source>
</evidence>
<evidence type="ECO:0000256" key="2">
    <source>
        <dbReference type="ARBA" id="ARBA00022679"/>
    </source>
</evidence>
<feature type="active site" description="Proton donor/acceptor" evidence="3">
    <location>
        <position position="79"/>
    </location>
</feature>
<dbReference type="InterPro" id="IPR013746">
    <property type="entry name" value="HMG_CoA_synt_C_dom"/>
</dbReference>
<dbReference type="PANTHER" id="PTHR43323:SF2">
    <property type="entry name" value="HYDROXYMETHYLGLUTARYL-COA SYNTHASE"/>
    <property type="match status" value="1"/>
</dbReference>
<feature type="binding site" evidence="4">
    <location>
        <position position="242"/>
    </location>
    <ligand>
        <name>(3S)-3-hydroxy-3-methylglutaryl-CoA</name>
        <dbReference type="ChEBI" id="CHEBI:43074"/>
    </ligand>
</feature>
<reference evidence="7 8" key="1">
    <citation type="submission" date="2020-02" db="EMBL/GenBank/DDBJ databases">
        <title>Complete genome sequences of six Lactobacillus iners strains isolated from the human vagina.</title>
        <authorList>
            <person name="France M.T."/>
            <person name="Rutt L."/>
            <person name="Narina S."/>
            <person name="Arbaugh S."/>
            <person name="Humphrys M.S."/>
            <person name="Ma B."/>
            <person name="Hayward M.R."/>
            <person name="Relman D."/>
            <person name="Kwon D.S."/>
            <person name="Ravel J."/>
        </authorList>
    </citation>
    <scope>NUCLEOTIDE SEQUENCE [LARGE SCALE GENOMIC DNA]</scope>
    <source>
        <strain evidence="7 8">C0210C1</strain>
    </source>
</reference>
<dbReference type="InterPro" id="IPR011554">
    <property type="entry name" value="HMG_CoA_synthase_prok"/>
</dbReference>
<evidence type="ECO:0000259" key="6">
    <source>
        <dbReference type="Pfam" id="PF08540"/>
    </source>
</evidence>
<feature type="active site" description="Acyl-thioester intermediate" evidence="3">
    <location>
        <position position="111"/>
    </location>
</feature>
<keyword evidence="2 7" id="KW-0808">Transferase</keyword>
<dbReference type="CDD" id="cd00827">
    <property type="entry name" value="init_cond_enzymes"/>
    <property type="match status" value="1"/>
</dbReference>
<dbReference type="EMBL" id="CP049228">
    <property type="protein sequence ID" value="QIH24102.1"/>
    <property type="molecule type" value="Genomic_DNA"/>
</dbReference>
<dbReference type="GO" id="GO:0004421">
    <property type="term" value="F:hydroxymethylglutaryl-CoA synthase activity"/>
    <property type="evidence" value="ECO:0007669"/>
    <property type="project" value="UniProtKB-EC"/>
</dbReference>
<sequence>MKIGIDKIGFYTPNKYVDMVDLAMARNVDPNKYLKGIGQEKMSVADISQDAVSMAINATKQYLPKIDIDKVGLLIVGTESSVDESKSASLFVKSALKLKASVRTFEIKEACFGLTAAIFTAYDYISTHSDKTAIVIGSDIARYGLNTAGEVTQGAGSISLLIKKDPAMLSINPQTSAYSKDINDFWRPTGSATALVDGKYSTQVYLDFFEYTFKNYQKQNNVNISNFKALLYHLPFTKMGLKANNLAIANLADRDAKKLTNEFKNSIELSKQVGNIYTGSLYLGLLSLLVHAELKLNDLIGLFSYGSGAMAEFFTFNIEAGYRNEIIDPYLILNRRKRLTVAEYEKIFTESLQAPIDGQSLVSDEQAGMWYFAGTKNHIRQYCEKSR</sequence>